<dbReference type="EMBL" id="CZPT02000365">
    <property type="protein sequence ID" value="SCU65680.1"/>
    <property type="molecule type" value="Genomic_DNA"/>
</dbReference>
<dbReference type="RefSeq" id="XP_067077242.1">
    <property type="nucleotide sequence ID" value="XM_067221141.1"/>
</dbReference>
<evidence type="ECO:0000313" key="2">
    <source>
        <dbReference type="EMBL" id="SCU65680.1"/>
    </source>
</evidence>
<feature type="compositionally biased region" description="Polar residues" evidence="1">
    <location>
        <begin position="76"/>
        <end position="85"/>
    </location>
</feature>
<accession>A0A1G4I1W7</accession>
<keyword evidence="3" id="KW-1185">Reference proteome</keyword>
<feature type="region of interest" description="Disordered" evidence="1">
    <location>
        <begin position="42"/>
        <end position="85"/>
    </location>
</feature>
<dbReference type="GeneID" id="92379648"/>
<evidence type="ECO:0000256" key="1">
    <source>
        <dbReference type="SAM" id="MobiDB-lite"/>
    </source>
</evidence>
<reference evidence="2" key="1">
    <citation type="submission" date="2016-09" db="EMBL/GenBank/DDBJ databases">
        <authorList>
            <person name="Hebert L."/>
            <person name="Moumen B."/>
        </authorList>
    </citation>
    <scope>NUCLEOTIDE SEQUENCE [LARGE SCALE GENOMIC DNA]</scope>
    <source>
        <strain evidence="2">OVI</strain>
    </source>
</reference>
<name>A0A1G4I1W7_TRYEQ</name>
<dbReference type="Proteomes" id="UP000195570">
    <property type="component" value="Unassembled WGS sequence"/>
</dbReference>
<feature type="compositionally biased region" description="Polar residues" evidence="1">
    <location>
        <begin position="54"/>
        <end position="64"/>
    </location>
</feature>
<protein>
    <submittedName>
        <fullName evidence="2">Survival of motor neuron (SMN)-like protein</fullName>
    </submittedName>
</protein>
<evidence type="ECO:0000313" key="3">
    <source>
        <dbReference type="Proteomes" id="UP000195570"/>
    </source>
</evidence>
<comment type="caution">
    <text evidence="2">The sequence shown here is derived from an EMBL/GenBank/DDBJ whole genome shotgun (WGS) entry which is preliminary data.</text>
</comment>
<organism evidence="2 3">
    <name type="scientific">Trypanosoma equiperdum</name>
    <dbReference type="NCBI Taxonomy" id="5694"/>
    <lineage>
        <taxon>Eukaryota</taxon>
        <taxon>Discoba</taxon>
        <taxon>Euglenozoa</taxon>
        <taxon>Kinetoplastea</taxon>
        <taxon>Metakinetoplastina</taxon>
        <taxon>Trypanosomatida</taxon>
        <taxon>Trypanosomatidae</taxon>
        <taxon>Trypanosoma</taxon>
    </lineage>
</organism>
<sequence length="157" mass="17026">MVRRNNKSTESTIVFTRGAGDNSLWDDADLIRLWNAQLEEDQCEKAEDEAPVPSTVSEDGSLITTEDDEVAESEQKSSLRSFQSGQREAGVASAIVTAAPINASVAPVVLHQSMFDRLPADIRQLLVAYFNAGYEAGYFVGKRDGSSKVGGKRARGE</sequence>
<proteinExistence type="predicted"/>
<dbReference type="AlphaFoldDB" id="A0A1G4I1W7"/>
<dbReference type="VEuPathDB" id="TriTrypDB:TEOVI_000570800"/>
<gene>
    <name evidence="2" type="ORF">TEOVI_000570800</name>
</gene>